<reference evidence="1" key="1">
    <citation type="submission" date="2010-06" db="EMBL/GenBank/DDBJ databases">
        <authorList>
            <person name="Muzny D."/>
            <person name="Qin X."/>
            <person name="Buhay C."/>
            <person name="Dugan-Rocha S."/>
            <person name="Ding Y."/>
            <person name="Chen G."/>
            <person name="Hawes A."/>
            <person name="Holder M."/>
            <person name="Jhangiani S."/>
            <person name="Johnson A."/>
            <person name="Khan Z."/>
            <person name="Li Z."/>
            <person name="Liu W."/>
            <person name="Liu X."/>
            <person name="Perez L."/>
            <person name="Shen H."/>
            <person name="Wang Q."/>
            <person name="Watt J."/>
            <person name="Xi L."/>
            <person name="Xin Y."/>
            <person name="Zhou J."/>
            <person name="Deng J."/>
            <person name="Jiang H."/>
            <person name="Liu Y."/>
            <person name="Qu J."/>
            <person name="Song X.-Z."/>
            <person name="Zhang L."/>
            <person name="Villasana D."/>
            <person name="Johnson A."/>
            <person name="Liu J."/>
            <person name="Liyanage D."/>
            <person name="Lorensuhewa L."/>
            <person name="Robinson T."/>
            <person name="Song A."/>
            <person name="Song B.-B."/>
            <person name="Dinh H."/>
            <person name="Thornton R."/>
            <person name="Coyle M."/>
            <person name="Francisco L."/>
            <person name="Jackson L."/>
            <person name="Javaid M."/>
            <person name="Korchina V."/>
            <person name="Kovar C."/>
            <person name="Mata R."/>
            <person name="Mathew T."/>
            <person name="Ngo R."/>
            <person name="Nguyen L."/>
            <person name="Nguyen N."/>
            <person name="Okwuonu G."/>
            <person name="Ongeri F."/>
            <person name="Pham C."/>
            <person name="Simmons D."/>
            <person name="Wilczek-Boney K."/>
            <person name="Hale W."/>
            <person name="Jakkamsetti A."/>
            <person name="Pham P."/>
            <person name="Ruth R."/>
            <person name="San Lucas F."/>
            <person name="Warren J."/>
            <person name="Zhang J."/>
            <person name="Zhao Z."/>
            <person name="Zhou C."/>
            <person name="Zhu D."/>
            <person name="Lee S."/>
            <person name="Bess C."/>
            <person name="Blankenburg K."/>
            <person name="Forbes L."/>
            <person name="Fu Q."/>
            <person name="Gubbala S."/>
            <person name="Hirani K."/>
            <person name="Jayaseelan J.C."/>
            <person name="Lara F."/>
            <person name="Munidasa M."/>
            <person name="Palculict T."/>
            <person name="Patil S."/>
            <person name="Pu L.-L."/>
            <person name="Saada N."/>
            <person name="Tang L."/>
            <person name="Weissenberger G."/>
            <person name="Zhu Y."/>
            <person name="Hemphill L."/>
            <person name="Shang Y."/>
            <person name="Youmans B."/>
            <person name="Ayvaz T."/>
            <person name="Ross M."/>
            <person name="Santibanez J."/>
            <person name="Aqrawi P."/>
            <person name="Gross S."/>
            <person name="Joshi V."/>
            <person name="Fowler G."/>
            <person name="Nazareth L."/>
            <person name="Reid J."/>
            <person name="Worley K."/>
            <person name="Petrosino J."/>
            <person name="Highlander S."/>
            <person name="Gibbs R."/>
        </authorList>
    </citation>
    <scope>NUCLEOTIDE SEQUENCE [LARGE SCALE GENOMIC DNA]</scope>
    <source>
        <strain evidence="1">ATCC 33030</strain>
    </source>
</reference>
<gene>
    <name evidence="1" type="ORF">HMPREF0291_11267</name>
</gene>
<name>D7WEN3_9CORY</name>
<dbReference type="STRING" id="585529.HMPREF0291_11267"/>
<dbReference type="AlphaFoldDB" id="D7WEN3"/>
<accession>D7WEN3</accession>
<evidence type="ECO:0000313" key="1">
    <source>
        <dbReference type="EMBL" id="EFK53610.1"/>
    </source>
</evidence>
<proteinExistence type="predicted"/>
<evidence type="ECO:0000313" key="2">
    <source>
        <dbReference type="Proteomes" id="UP000004208"/>
    </source>
</evidence>
<dbReference type="eggNOG" id="ENOG5030JKW">
    <property type="taxonomic scope" value="Bacteria"/>
</dbReference>
<comment type="caution">
    <text evidence="1">The sequence shown here is derived from an EMBL/GenBank/DDBJ whole genome shotgun (WGS) entry which is preliminary data.</text>
</comment>
<dbReference type="EMBL" id="ACLJ02000003">
    <property type="protein sequence ID" value="EFK53610.1"/>
    <property type="molecule type" value="Genomic_DNA"/>
</dbReference>
<protein>
    <submittedName>
        <fullName evidence="1">Uncharacterized protein</fullName>
    </submittedName>
</protein>
<dbReference type="Proteomes" id="UP000004208">
    <property type="component" value="Unassembled WGS sequence"/>
</dbReference>
<dbReference type="HOGENOM" id="CLU_962123_0_0_11"/>
<sequence length="289" mass="32654">MTAASHERAEFCLNGGMGRSPSLFVVNLPDDARAHKDLQWARKHSVLGFASRFRDQPEVGDILMLCAGVKGGKRKAVEHVLVASVLSAPFHPDKEIPPVNLSWPSEVEERKRKYIRRVPVSFFAEQRDNDATKLAPLFDALRRSGKNATPRKVEASRKDLDTVARNFWFGSWAELERAKSFPFRAIDTLVTRAEDEARAHYESQGWNVIHVGHPHNFLCRKDGEEKRVMVKASDTQAIHLVPSELASAREQTTDLVVVSPDDNMRILPDWHPLDADLTTSEFEYHLPEG</sequence>
<keyword evidence="2" id="KW-1185">Reference proteome</keyword>
<organism evidence="1 2">
    <name type="scientific">Corynebacterium genitalium ATCC 33030</name>
    <dbReference type="NCBI Taxonomy" id="585529"/>
    <lineage>
        <taxon>Bacteria</taxon>
        <taxon>Bacillati</taxon>
        <taxon>Actinomycetota</taxon>
        <taxon>Actinomycetes</taxon>
        <taxon>Mycobacteriales</taxon>
        <taxon>Corynebacteriaceae</taxon>
        <taxon>Corynebacterium</taxon>
    </lineage>
</organism>